<comment type="caution">
    <text evidence="2">The sequence shown here is derived from an EMBL/GenBank/DDBJ whole genome shotgun (WGS) entry which is preliminary data.</text>
</comment>
<name>A0A4S2KIT2_9HYME</name>
<sequence>MKIDGMDTRAPRPRPRAIRLSPHKKTTSVSSNITLTPEIYDRYSCQGTFRVHGTMAVVPGVHVLNGRYGYVTTKAERRRAKNSQGVNLDTGAMKSARELISGIAINVSAVSPARAKGDGPAIFTGENYGIKYLVTEAISTAGPGFDVAHKDERKNSFLSLPRLIVTACSFYEQLHERLKGALQSNVTRSTGLYAFVPDLYCPGLYALAQKMSTLYNKKSYGQTVEVISRDAEKNNKKASEKMEDERGEKKRRKEGERADFGNVVVVVIFYDDEKT</sequence>
<dbReference type="Proteomes" id="UP000310200">
    <property type="component" value="Unassembled WGS sequence"/>
</dbReference>
<proteinExistence type="predicted"/>
<evidence type="ECO:0000313" key="3">
    <source>
        <dbReference type="Proteomes" id="UP000310200"/>
    </source>
</evidence>
<reference evidence="2 3" key="1">
    <citation type="journal article" date="2019" name="Philos. Trans. R. Soc. Lond., B, Biol. Sci.">
        <title>Ant behaviour and brain gene expression of defending hosts depend on the ecological success of the intruding social parasite.</title>
        <authorList>
            <person name="Kaur R."/>
            <person name="Stoldt M."/>
            <person name="Jongepier E."/>
            <person name="Feldmeyer B."/>
            <person name="Menzel F."/>
            <person name="Bornberg-Bauer E."/>
            <person name="Foitzik S."/>
        </authorList>
    </citation>
    <scope>NUCLEOTIDE SEQUENCE [LARGE SCALE GENOMIC DNA]</scope>
    <source>
        <tissue evidence="2">Whole body</tissue>
    </source>
</reference>
<organism evidence="2 3">
    <name type="scientific">Temnothorax longispinosus</name>
    <dbReference type="NCBI Taxonomy" id="300112"/>
    <lineage>
        <taxon>Eukaryota</taxon>
        <taxon>Metazoa</taxon>
        <taxon>Ecdysozoa</taxon>
        <taxon>Arthropoda</taxon>
        <taxon>Hexapoda</taxon>
        <taxon>Insecta</taxon>
        <taxon>Pterygota</taxon>
        <taxon>Neoptera</taxon>
        <taxon>Endopterygota</taxon>
        <taxon>Hymenoptera</taxon>
        <taxon>Apocrita</taxon>
        <taxon>Aculeata</taxon>
        <taxon>Formicoidea</taxon>
        <taxon>Formicidae</taxon>
        <taxon>Myrmicinae</taxon>
        <taxon>Temnothorax</taxon>
    </lineage>
</organism>
<keyword evidence="3" id="KW-1185">Reference proteome</keyword>
<evidence type="ECO:0000256" key="1">
    <source>
        <dbReference type="SAM" id="MobiDB-lite"/>
    </source>
</evidence>
<evidence type="ECO:0000313" key="2">
    <source>
        <dbReference type="EMBL" id="TGZ49026.1"/>
    </source>
</evidence>
<dbReference type="AlphaFoldDB" id="A0A4S2KIT2"/>
<feature type="region of interest" description="Disordered" evidence="1">
    <location>
        <begin position="231"/>
        <end position="255"/>
    </location>
</feature>
<dbReference type="EMBL" id="QBLH01002268">
    <property type="protein sequence ID" value="TGZ49026.1"/>
    <property type="molecule type" value="Genomic_DNA"/>
</dbReference>
<protein>
    <submittedName>
        <fullName evidence="2">Uncharacterized protein</fullName>
    </submittedName>
</protein>
<gene>
    <name evidence="2" type="ORF">DBV15_10841</name>
</gene>
<accession>A0A4S2KIT2</accession>